<sequence>EGELLVSWEDDHQTDQCIVVLKGKVSYVTVSAEDQEQLTTYLGPGSVLNEPGVVEKGRFHLSAQEREAERAQKKLRLNSRRTKTVALQCFAPTSLDNEDSAQLSERSHEEEAKIEDAQLHPESSDSMLKPEVEYRPPSKPRTIIDRKPFMSGGAEPLYLETVSSCIVARASHTAIAAHLQQVLSQHTQNALRKTANELEHILTTEEGIAALGLSYLSDDQCAVMKALSEAVCLQPGQDLLSVFRPGVTKSMSQESVKGDIEEMQASNALARLDPIKSIRKRSTYQVRAVEEEESEDHPPELVCKVLRGLVKVTDKDGAILEIKAGGSFKTPSAMTIGGSLDVLTAMRTEAWQPGESLPGLTVVMVMNLQLPEDARARQKEMLEKERKRREGLLQQWTELQTYVRNLRKGLGEIPAFNPRVYWQEALSMAREYLKVQHTNKKLSVTELIMKLNDMHKNRNTTVSRITRRQQADVLANEVEQLREERERLKQLRNERERKVKDMLREWGTWGTLAMDPFLLREVKANQSDLIFSQNRLLELEKMLSEVRIARVKAVETLLHSLEYLWEECPVKDEEEAGHRRKVKDLSKVELPMEPHMSLLEAEVARMREPLRALMDDLIQRTDDMRAAFDSTQGCGALKEEDDLEMQAKWELARHGPPHEDMLRWVKERYMQLRYAVSVVEPLLTYKEREAQHRERVAWKMCKTRMVEDLDSEKSKAAKLLGESHSKTPRVLSEAQRSASAADVVEDQSAADELSDTAVTAPLARQVAPLWEDNGDDWDSDEEKEEQSVAVEEEVLPRVSGLLDMHEELGANRAVWASYMHRTRAALYSLGAGGSDKEAEEAMAHWARKSTGLNKRVLNRCRRGVEKLEVRVQLDIRRCNQLAVRCRALWTKLGVDLEEQEAKLDAMRTWENGSNPLAPPRTDILFSMMTAQLDLLKQAIAERDVREHRAAIIIQVMYRGALYRMRMGKIAKVRYHLKEMFLKLALVKLRDKDKDDHKHFKYRFHTGTTPEVECDGDPRASEAETMEYMQRKLKLDVECDAFFQSLPRFQELQDMDCAMQMMQCKLRELQFRQLIKCTSRILRFWNKAKMSEDDEEAALERMAAAYGQNGCNVCSGTSLEAPLLVLQ</sequence>
<dbReference type="AlphaFoldDB" id="A0AAE0KNM1"/>
<dbReference type="PROSITE" id="PS50096">
    <property type="entry name" value="IQ"/>
    <property type="match status" value="1"/>
</dbReference>
<feature type="coiled-coil region" evidence="1">
    <location>
        <begin position="471"/>
        <end position="505"/>
    </location>
</feature>
<feature type="compositionally biased region" description="Basic and acidic residues" evidence="2">
    <location>
        <begin position="105"/>
        <end position="147"/>
    </location>
</feature>
<accession>A0AAE0KNM1</accession>
<proteinExistence type="predicted"/>
<evidence type="ECO:0000256" key="2">
    <source>
        <dbReference type="SAM" id="MobiDB-lite"/>
    </source>
</evidence>
<evidence type="ECO:0000313" key="4">
    <source>
        <dbReference type="Proteomes" id="UP001190700"/>
    </source>
</evidence>
<keyword evidence="1" id="KW-0175">Coiled coil</keyword>
<feature type="non-terminal residue" evidence="3">
    <location>
        <position position="1126"/>
    </location>
</feature>
<name>A0AAE0KNM1_9CHLO</name>
<keyword evidence="4" id="KW-1185">Reference proteome</keyword>
<evidence type="ECO:0000313" key="3">
    <source>
        <dbReference type="EMBL" id="KAK3254945.1"/>
    </source>
</evidence>
<organism evidence="3 4">
    <name type="scientific">Cymbomonas tetramitiformis</name>
    <dbReference type="NCBI Taxonomy" id="36881"/>
    <lineage>
        <taxon>Eukaryota</taxon>
        <taxon>Viridiplantae</taxon>
        <taxon>Chlorophyta</taxon>
        <taxon>Pyramimonadophyceae</taxon>
        <taxon>Pyramimonadales</taxon>
        <taxon>Pyramimonadaceae</taxon>
        <taxon>Cymbomonas</taxon>
    </lineage>
</organism>
<gene>
    <name evidence="3" type="ORF">CYMTET_35857</name>
</gene>
<feature type="region of interest" description="Disordered" evidence="2">
    <location>
        <begin position="719"/>
        <end position="738"/>
    </location>
</feature>
<comment type="caution">
    <text evidence="3">The sequence shown here is derived from an EMBL/GenBank/DDBJ whole genome shotgun (WGS) entry which is preliminary data.</text>
</comment>
<reference evidence="3 4" key="1">
    <citation type="journal article" date="2015" name="Genome Biol. Evol.">
        <title>Comparative Genomics of a Bacterivorous Green Alga Reveals Evolutionary Causalities and Consequences of Phago-Mixotrophic Mode of Nutrition.</title>
        <authorList>
            <person name="Burns J.A."/>
            <person name="Paasch A."/>
            <person name="Narechania A."/>
            <person name="Kim E."/>
        </authorList>
    </citation>
    <scope>NUCLEOTIDE SEQUENCE [LARGE SCALE GENOMIC DNA]</scope>
    <source>
        <strain evidence="3 4">PLY_AMNH</strain>
    </source>
</reference>
<protein>
    <submittedName>
        <fullName evidence="3">Uncharacterized protein</fullName>
    </submittedName>
</protein>
<feature type="non-terminal residue" evidence="3">
    <location>
        <position position="1"/>
    </location>
</feature>
<evidence type="ECO:0000256" key="1">
    <source>
        <dbReference type="SAM" id="Coils"/>
    </source>
</evidence>
<dbReference type="Proteomes" id="UP001190700">
    <property type="component" value="Unassembled WGS sequence"/>
</dbReference>
<feature type="region of interest" description="Disordered" evidence="2">
    <location>
        <begin position="96"/>
        <end position="147"/>
    </location>
</feature>
<dbReference type="EMBL" id="LGRX02023009">
    <property type="protein sequence ID" value="KAK3254945.1"/>
    <property type="molecule type" value="Genomic_DNA"/>
</dbReference>